<dbReference type="Gene3D" id="3.30.930.10">
    <property type="entry name" value="Bira Bifunctional Protein, Domain 2"/>
    <property type="match status" value="1"/>
</dbReference>
<evidence type="ECO:0000256" key="1">
    <source>
        <dbReference type="ARBA" id="ARBA00006303"/>
    </source>
</evidence>
<name>A0A094W769_9BACT</name>
<keyword evidence="5 7" id="KW-0648">Protein biosynthesis</keyword>
<feature type="binding site" evidence="7">
    <location>
        <begin position="534"/>
        <end position="537"/>
    </location>
    <ligand>
        <name>ATP</name>
        <dbReference type="ChEBI" id="CHEBI:30616"/>
    </ligand>
</feature>
<feature type="binding site" evidence="7">
    <location>
        <position position="230"/>
    </location>
    <ligand>
        <name>ATP</name>
        <dbReference type="ChEBI" id="CHEBI:30616"/>
    </ligand>
</feature>
<evidence type="ECO:0000256" key="3">
    <source>
        <dbReference type="ARBA" id="ARBA00022741"/>
    </source>
</evidence>
<dbReference type="GO" id="GO:0005737">
    <property type="term" value="C:cytoplasm"/>
    <property type="evidence" value="ECO:0007669"/>
    <property type="project" value="UniProtKB-SubCell"/>
</dbReference>
<dbReference type="RefSeq" id="WP_036082954.1">
    <property type="nucleotide sequence ID" value="NZ_JBPKCJ010000006.1"/>
</dbReference>
<dbReference type="InterPro" id="IPR047089">
    <property type="entry name" value="Asp-tRNA-ligase_1_N"/>
</dbReference>
<dbReference type="InterPro" id="IPR006195">
    <property type="entry name" value="aa-tRNA-synth_II"/>
</dbReference>
<keyword evidence="2 7" id="KW-0436">Ligase</keyword>
<dbReference type="SUPFAM" id="SSF55681">
    <property type="entry name" value="Class II aaRS and biotin synthetases"/>
    <property type="match status" value="1"/>
</dbReference>
<dbReference type="PATRIC" id="fig|178606.4.peg.1959"/>
<sequence length="584" mass="66373">MYRSHSTTDLTTLPTGSLVTLAGWVQTVRDHGGLLFFDLRDREGLVQVVVNPDTTPQLVSLAKSLRDEWVISLHGKIQVRPEGTHNPALPTGSLEVICQEMHVLNTCPTPPFPVDDRIEVSETLRLTYRYLDIRRETLRKSLKLRNDLTHFIRNYLHDHAFWEVETPILTRSTPEGARDFLVPSRLEKGSFYALPQSPQLFKQILMVGGIERYYQIARCFRDEDLRADRQPEFTQVDIEASFLTMDQFLYLMEGMIQSIFEKFTGFRPDRPFVRLTYREAMEKYGSDKPDLRFGLPIGNLSEAAGKTQFRVFRDVLDQKGVVLGLRYPGGAALSRKEIDELTQWTIDQGAKGLAWFKVEGETFQSPILKFFPEEAQADIAKVLSPEPGDMLLFIADKGPLARKIAGQLRLHIGDRLKLRRSRDYSLLWVVDFPLFEWNEEENRLEALHHPFTAPRREDIPLLESDPLSVRSDAYDLVLNGTEIGGGSVRNFEPHLQERLFEKIGISPESARARFGFLLDALTYGAPPHLGMAFGLDRFVMLLAGCDSIRDVIAFPKTQKGSCLLTEAPSSVDAVQLKELGIRPL</sequence>
<dbReference type="OrthoDB" id="9802326at2"/>
<dbReference type="InterPro" id="IPR002312">
    <property type="entry name" value="Asp/Asn-tRNA-synth_IIb"/>
</dbReference>
<dbReference type="InterPro" id="IPR004524">
    <property type="entry name" value="Asp-tRNA-ligase_1"/>
</dbReference>
<dbReference type="InterPro" id="IPR045864">
    <property type="entry name" value="aa-tRNA-synth_II/BPL/LPL"/>
</dbReference>
<evidence type="ECO:0000256" key="6">
    <source>
        <dbReference type="ARBA" id="ARBA00023146"/>
    </source>
</evidence>
<dbReference type="NCBIfam" id="NF001750">
    <property type="entry name" value="PRK00476.1"/>
    <property type="match status" value="1"/>
</dbReference>
<evidence type="ECO:0000256" key="2">
    <source>
        <dbReference type="ARBA" id="ARBA00022598"/>
    </source>
</evidence>
<evidence type="ECO:0000256" key="5">
    <source>
        <dbReference type="ARBA" id="ARBA00022917"/>
    </source>
</evidence>
<dbReference type="PRINTS" id="PR01042">
    <property type="entry name" value="TRNASYNTHASP"/>
</dbReference>
<keyword evidence="6 7" id="KW-0030">Aminoacyl-tRNA synthetase</keyword>
<dbReference type="Gene3D" id="2.40.50.140">
    <property type="entry name" value="Nucleic acid-binding proteins"/>
    <property type="match status" value="1"/>
</dbReference>
<evidence type="ECO:0000256" key="7">
    <source>
        <dbReference type="HAMAP-Rule" id="MF_00044"/>
    </source>
</evidence>
<evidence type="ECO:0000313" key="10">
    <source>
        <dbReference type="Proteomes" id="UP000029452"/>
    </source>
</evidence>
<evidence type="ECO:0000259" key="8">
    <source>
        <dbReference type="PROSITE" id="PS50862"/>
    </source>
</evidence>
<dbReference type="GO" id="GO:0003676">
    <property type="term" value="F:nucleic acid binding"/>
    <property type="evidence" value="ECO:0007669"/>
    <property type="project" value="InterPro"/>
</dbReference>
<dbReference type="HAMAP" id="MF_00044">
    <property type="entry name" value="Asp_tRNA_synth_type1"/>
    <property type="match status" value="1"/>
</dbReference>
<feature type="binding site" evidence="7">
    <location>
        <position position="489"/>
    </location>
    <ligand>
        <name>L-aspartate</name>
        <dbReference type="ChEBI" id="CHEBI:29991"/>
    </ligand>
</feature>
<dbReference type="EC" id="6.1.1.23" evidence="7"/>
<dbReference type="GO" id="GO:0050560">
    <property type="term" value="F:aspartate-tRNA(Asn) ligase activity"/>
    <property type="evidence" value="ECO:0007669"/>
    <property type="project" value="UniProtKB-EC"/>
</dbReference>
<feature type="site" description="Important for tRNA non-discrimination" evidence="7">
    <location>
        <position position="83"/>
    </location>
</feature>
<evidence type="ECO:0000313" key="9">
    <source>
        <dbReference type="EMBL" id="KGA93333.1"/>
    </source>
</evidence>
<comment type="catalytic activity">
    <reaction evidence="7">
        <text>tRNA(Asx) + L-aspartate + ATP = L-aspartyl-tRNA(Asx) + AMP + diphosphate</text>
        <dbReference type="Rhea" id="RHEA:18349"/>
        <dbReference type="Rhea" id="RHEA-COMP:9710"/>
        <dbReference type="Rhea" id="RHEA-COMP:9711"/>
        <dbReference type="ChEBI" id="CHEBI:29991"/>
        <dbReference type="ChEBI" id="CHEBI:30616"/>
        <dbReference type="ChEBI" id="CHEBI:33019"/>
        <dbReference type="ChEBI" id="CHEBI:78442"/>
        <dbReference type="ChEBI" id="CHEBI:78516"/>
        <dbReference type="ChEBI" id="CHEBI:456215"/>
        <dbReference type="EC" id="6.1.1.23"/>
    </reaction>
</comment>
<feature type="domain" description="Aminoacyl-transfer RNA synthetases class-II family profile" evidence="8">
    <location>
        <begin position="142"/>
        <end position="555"/>
    </location>
</feature>
<dbReference type="Proteomes" id="UP000029452">
    <property type="component" value="Unassembled WGS sequence"/>
</dbReference>
<dbReference type="EMBL" id="JPGK01000007">
    <property type="protein sequence ID" value="KGA93333.1"/>
    <property type="molecule type" value="Genomic_DNA"/>
</dbReference>
<comment type="subunit">
    <text evidence="7">Homodimer.</text>
</comment>
<reference evidence="9 10" key="1">
    <citation type="submission" date="2014-06" db="EMBL/GenBank/DDBJ databases">
        <title>Draft genome sequence of iron oxidizing acidophile Leptospirillum ferriphilum DSM14647.</title>
        <authorList>
            <person name="Cardenas J.P."/>
            <person name="Lazcano M."/>
            <person name="Ossandon F.J."/>
            <person name="Corbett M."/>
            <person name="Holmes D.S."/>
            <person name="Watkin E."/>
        </authorList>
    </citation>
    <scope>NUCLEOTIDE SEQUENCE [LARGE SCALE GENOMIC DNA]</scope>
    <source>
        <strain evidence="9 10">DSM 14647</strain>
    </source>
</reference>
<feature type="binding site" evidence="7">
    <location>
        <position position="448"/>
    </location>
    <ligand>
        <name>L-aspartate</name>
        <dbReference type="ChEBI" id="CHEBI:29991"/>
    </ligand>
</feature>
<dbReference type="PANTHER" id="PTHR22594:SF5">
    <property type="entry name" value="ASPARTATE--TRNA LIGASE, MITOCHONDRIAL"/>
    <property type="match status" value="1"/>
</dbReference>
<feature type="binding site" evidence="7">
    <location>
        <begin position="221"/>
        <end position="223"/>
    </location>
    <ligand>
        <name>ATP</name>
        <dbReference type="ChEBI" id="CHEBI:30616"/>
    </ligand>
</feature>
<keyword evidence="7" id="KW-0963">Cytoplasm</keyword>
<dbReference type="GO" id="GO:0006422">
    <property type="term" value="P:aspartyl-tRNA aminoacylation"/>
    <property type="evidence" value="ECO:0007669"/>
    <property type="project" value="UniProtKB-UniRule"/>
</dbReference>
<dbReference type="SUPFAM" id="SSF55261">
    <property type="entry name" value="GAD domain-like"/>
    <property type="match status" value="1"/>
</dbReference>
<feature type="binding site" evidence="7">
    <location>
        <position position="175"/>
    </location>
    <ligand>
        <name>L-aspartate</name>
        <dbReference type="ChEBI" id="CHEBI:29991"/>
    </ligand>
</feature>
<feature type="binding site" evidence="7">
    <location>
        <position position="482"/>
    </location>
    <ligand>
        <name>ATP</name>
        <dbReference type="ChEBI" id="CHEBI:30616"/>
    </ligand>
</feature>
<dbReference type="InterPro" id="IPR012340">
    <property type="entry name" value="NA-bd_OB-fold"/>
</dbReference>
<dbReference type="GO" id="GO:0004815">
    <property type="term" value="F:aspartate-tRNA ligase activity"/>
    <property type="evidence" value="ECO:0007669"/>
    <property type="project" value="UniProtKB-UniRule"/>
</dbReference>
<dbReference type="AlphaFoldDB" id="A0A094W769"/>
<dbReference type="InterPro" id="IPR004115">
    <property type="entry name" value="GAD-like_sf"/>
</dbReference>
<dbReference type="NCBIfam" id="TIGR00459">
    <property type="entry name" value="aspS_bact"/>
    <property type="match status" value="1"/>
</dbReference>
<dbReference type="Pfam" id="PF00152">
    <property type="entry name" value="tRNA-synt_2"/>
    <property type="match status" value="1"/>
</dbReference>
<dbReference type="InterPro" id="IPR004365">
    <property type="entry name" value="NA-bd_OB_tRNA"/>
</dbReference>
<dbReference type="InterPro" id="IPR029351">
    <property type="entry name" value="GAD_dom"/>
</dbReference>
<dbReference type="Pfam" id="PF01336">
    <property type="entry name" value="tRNA_anti-codon"/>
    <property type="match status" value="1"/>
</dbReference>
<comment type="caution">
    <text evidence="9">The sequence shown here is derived from an EMBL/GenBank/DDBJ whole genome shotgun (WGS) entry which is preliminary data.</text>
</comment>
<dbReference type="InterPro" id="IPR004364">
    <property type="entry name" value="Aa-tRNA-synt_II"/>
</dbReference>
<comment type="similarity">
    <text evidence="1 7">Belongs to the class-II aminoacyl-tRNA synthetase family. Type 1 subfamily.</text>
</comment>
<dbReference type="Gene3D" id="3.30.1360.30">
    <property type="entry name" value="GAD-like domain"/>
    <property type="match status" value="1"/>
</dbReference>
<comment type="subcellular location">
    <subcellularLocation>
        <location evidence="7">Cytoplasm</location>
    </subcellularLocation>
</comment>
<feature type="binding site" evidence="7">
    <location>
        <position position="221"/>
    </location>
    <ligand>
        <name>L-aspartate</name>
        <dbReference type="ChEBI" id="CHEBI:29991"/>
    </ligand>
</feature>
<dbReference type="Pfam" id="PF02938">
    <property type="entry name" value="GAD"/>
    <property type="match status" value="1"/>
</dbReference>
<keyword evidence="3 7" id="KW-0547">Nucleotide-binding</keyword>
<dbReference type="GO" id="GO:0005524">
    <property type="term" value="F:ATP binding"/>
    <property type="evidence" value="ECO:0007669"/>
    <property type="project" value="UniProtKB-UniRule"/>
</dbReference>
<dbReference type="InterPro" id="IPR047090">
    <property type="entry name" value="AspRS_core"/>
</dbReference>
<proteinExistence type="inferred from homology"/>
<dbReference type="PANTHER" id="PTHR22594">
    <property type="entry name" value="ASPARTYL/LYSYL-TRNA SYNTHETASE"/>
    <property type="match status" value="1"/>
</dbReference>
<dbReference type="PROSITE" id="PS50862">
    <property type="entry name" value="AA_TRNA_LIGASE_II"/>
    <property type="match status" value="1"/>
</dbReference>
<comment type="function">
    <text evidence="7">Aspartyl-tRNA synthetase with relaxed tRNA specificity since it is able to aspartylate not only its cognate tRNA(Asp) but also tRNA(Asn). Reaction proceeds in two steps: L-aspartate is first activated by ATP to form Asp-AMP and then transferred to the acceptor end of tRNA(Asp/Asn).</text>
</comment>
<dbReference type="SUPFAM" id="SSF50249">
    <property type="entry name" value="Nucleic acid-binding proteins"/>
    <property type="match status" value="1"/>
</dbReference>
<feature type="site" description="Important for tRNA non-discrimination" evidence="7">
    <location>
        <position position="31"/>
    </location>
</feature>
<dbReference type="CDD" id="cd00777">
    <property type="entry name" value="AspRS_core"/>
    <property type="match status" value="1"/>
</dbReference>
<gene>
    <name evidence="7" type="primary">aspS</name>
    <name evidence="9" type="ORF">LptCag_0369</name>
</gene>
<evidence type="ECO:0000256" key="4">
    <source>
        <dbReference type="ARBA" id="ARBA00022840"/>
    </source>
</evidence>
<accession>A0A094W769</accession>
<feature type="region of interest" description="Aspartate" evidence="7">
    <location>
        <begin position="199"/>
        <end position="202"/>
    </location>
</feature>
<dbReference type="CDD" id="cd04317">
    <property type="entry name" value="EcAspRS_like_N"/>
    <property type="match status" value="1"/>
</dbReference>
<protein>
    <recommendedName>
        <fullName evidence="7">Aspartate--tRNA(Asp/Asn) ligase</fullName>
        <ecNumber evidence="7">6.1.1.23</ecNumber>
    </recommendedName>
    <alternativeName>
        <fullName evidence="7">Aspartyl-tRNA synthetase</fullName>
        <shortName evidence="7">AspRS</shortName>
    </alternativeName>
    <alternativeName>
        <fullName evidence="7">Non-discriminating aspartyl-tRNA synthetase</fullName>
        <shortName evidence="7">ND-AspRS</shortName>
    </alternativeName>
</protein>
<organism evidence="9 10">
    <name type="scientific">Leptospirillum ferriphilum</name>
    <dbReference type="NCBI Taxonomy" id="178606"/>
    <lineage>
        <taxon>Bacteria</taxon>
        <taxon>Pseudomonadati</taxon>
        <taxon>Nitrospirota</taxon>
        <taxon>Nitrospiria</taxon>
        <taxon>Nitrospirales</taxon>
        <taxon>Nitrospiraceae</taxon>
        <taxon>Leptospirillum</taxon>
    </lineage>
</organism>
<keyword evidence="4 7" id="KW-0067">ATP-binding</keyword>